<comment type="caution">
    <text evidence="1">The sequence shown here is derived from an EMBL/GenBank/DDBJ whole genome shotgun (WGS) entry which is preliminary data.</text>
</comment>
<evidence type="ECO:0000313" key="2">
    <source>
        <dbReference type="Proteomes" id="UP000218542"/>
    </source>
</evidence>
<sequence>MIDGTVTVGPNAVMAWKREGYGRFNINLRDIREMVTFSGFWRVIKSNIETGLIETKNSLWKPGYLQLVQKYCP</sequence>
<reference evidence="2" key="1">
    <citation type="journal article" date="2017" name="Environ. Microbiol. Rep.">
        <title>Genetic Diversity of Marine Anaerobic Ammonium-Oxidizing Bacteria as Revealed by Genomic and Proteomic Analyses of 'Candidatus Scalindua japonica'.</title>
        <authorList>
            <person name="Oshiki M."/>
            <person name="Mizuto K."/>
            <person name="Kimura Z."/>
            <person name="Kindaichi T."/>
            <person name="Satoh H."/>
            <person name="Okabe S."/>
        </authorList>
    </citation>
    <scope>NUCLEOTIDE SEQUENCE [LARGE SCALE GENOMIC DNA]</scope>
    <source>
        <strain evidence="2">husup-a2</strain>
    </source>
</reference>
<evidence type="ECO:0000313" key="1">
    <source>
        <dbReference type="EMBL" id="GAX62699.1"/>
    </source>
</evidence>
<proteinExistence type="predicted"/>
<organism evidence="1 2">
    <name type="scientific">Candidatus Scalindua japonica</name>
    <dbReference type="NCBI Taxonomy" id="1284222"/>
    <lineage>
        <taxon>Bacteria</taxon>
        <taxon>Pseudomonadati</taxon>
        <taxon>Planctomycetota</taxon>
        <taxon>Candidatus Brocadiia</taxon>
        <taxon>Candidatus Brocadiales</taxon>
        <taxon>Candidatus Scalinduaceae</taxon>
        <taxon>Candidatus Scalindua</taxon>
    </lineage>
</organism>
<dbReference type="AlphaFoldDB" id="A0A286U3I5"/>
<accession>A0A286U3I5</accession>
<gene>
    <name evidence="1" type="ORF">SCALIN_C38_0062</name>
</gene>
<keyword evidence="2" id="KW-1185">Reference proteome</keyword>
<protein>
    <submittedName>
        <fullName evidence="1">Hydroxyglutarate oxidase</fullName>
    </submittedName>
</protein>
<dbReference type="Proteomes" id="UP000218542">
    <property type="component" value="Unassembled WGS sequence"/>
</dbReference>
<dbReference type="EMBL" id="BAOS01000038">
    <property type="protein sequence ID" value="GAX62699.1"/>
    <property type="molecule type" value="Genomic_DNA"/>
</dbReference>
<name>A0A286U3I5_9BACT</name>